<evidence type="ECO:0000259" key="3">
    <source>
        <dbReference type="PROSITE" id="PS51294"/>
    </source>
</evidence>
<sequence length="280" mass="32665">MSWNSALERASEHWDTGFPSLDFSIPSDIEDIDLPNETIACNFQLNPLALSPEPIYNEVRDVELSTQCSQSRRGKTVWSPEEDELLSQLTKKYKKRWDIISNFFPDKNAQTVQRRWANKHDPNVIKTRWTTEEDELILKLYKNYGGNWKKITACLKGRPADAVKNRFYGTIKKRILKKKETSSTKTPSNLPDKIESVSEKIWKEEQIIDSFLTEPDKVKNKSVESELSLEKLMVAAKEANSLSEEEKRQKIQELYEKMMALQEHLKHTKDQIKSLEFKKL</sequence>
<dbReference type="AlphaFoldDB" id="A0AAU9IKG3"/>
<reference evidence="4" key="1">
    <citation type="submission" date="2021-09" db="EMBL/GenBank/DDBJ databases">
        <authorList>
            <consortium name="AG Swart"/>
            <person name="Singh M."/>
            <person name="Singh A."/>
            <person name="Seah K."/>
            <person name="Emmerich C."/>
        </authorList>
    </citation>
    <scope>NUCLEOTIDE SEQUENCE</scope>
    <source>
        <strain evidence="4">ATCC30299</strain>
    </source>
</reference>
<dbReference type="InterPro" id="IPR050560">
    <property type="entry name" value="MYB_TF"/>
</dbReference>
<comment type="caution">
    <text evidence="4">The sequence shown here is derived from an EMBL/GenBank/DDBJ whole genome shotgun (WGS) entry which is preliminary data.</text>
</comment>
<name>A0AAU9IKG3_9CILI</name>
<evidence type="ECO:0000259" key="2">
    <source>
        <dbReference type="PROSITE" id="PS50090"/>
    </source>
</evidence>
<evidence type="ECO:0000313" key="5">
    <source>
        <dbReference type="Proteomes" id="UP001162131"/>
    </source>
</evidence>
<evidence type="ECO:0008006" key="6">
    <source>
        <dbReference type="Google" id="ProtNLM"/>
    </source>
</evidence>
<dbReference type="CDD" id="cd00167">
    <property type="entry name" value="SANT"/>
    <property type="match status" value="2"/>
</dbReference>
<dbReference type="GO" id="GO:0000978">
    <property type="term" value="F:RNA polymerase II cis-regulatory region sequence-specific DNA binding"/>
    <property type="evidence" value="ECO:0007669"/>
    <property type="project" value="TreeGrafter"/>
</dbReference>
<accession>A0AAU9IKG3</accession>
<feature type="domain" description="Myb-like" evidence="2">
    <location>
        <begin position="70"/>
        <end position="120"/>
    </location>
</feature>
<feature type="domain" description="Myb-like" evidence="2">
    <location>
        <begin position="121"/>
        <end position="171"/>
    </location>
</feature>
<dbReference type="InterPro" id="IPR017930">
    <property type="entry name" value="Myb_dom"/>
</dbReference>
<keyword evidence="1" id="KW-0175">Coiled coil</keyword>
<dbReference type="Proteomes" id="UP001162131">
    <property type="component" value="Unassembled WGS sequence"/>
</dbReference>
<proteinExistence type="predicted"/>
<keyword evidence="5" id="KW-1185">Reference proteome</keyword>
<feature type="domain" description="HTH myb-type" evidence="3">
    <location>
        <begin position="121"/>
        <end position="175"/>
    </location>
</feature>
<evidence type="ECO:0000256" key="1">
    <source>
        <dbReference type="SAM" id="Coils"/>
    </source>
</evidence>
<feature type="domain" description="HTH myb-type" evidence="3">
    <location>
        <begin position="70"/>
        <end position="116"/>
    </location>
</feature>
<gene>
    <name evidence="4" type="ORF">BSTOLATCC_MIC14735</name>
</gene>
<evidence type="ECO:0000313" key="4">
    <source>
        <dbReference type="EMBL" id="CAG9315994.1"/>
    </source>
</evidence>
<dbReference type="GO" id="GO:0000981">
    <property type="term" value="F:DNA-binding transcription factor activity, RNA polymerase II-specific"/>
    <property type="evidence" value="ECO:0007669"/>
    <property type="project" value="TreeGrafter"/>
</dbReference>
<feature type="coiled-coil region" evidence="1">
    <location>
        <begin position="229"/>
        <end position="278"/>
    </location>
</feature>
<dbReference type="PANTHER" id="PTHR45614">
    <property type="entry name" value="MYB PROTEIN-RELATED"/>
    <property type="match status" value="1"/>
</dbReference>
<dbReference type="InterPro" id="IPR009057">
    <property type="entry name" value="Homeodomain-like_sf"/>
</dbReference>
<dbReference type="GO" id="GO:0005634">
    <property type="term" value="C:nucleus"/>
    <property type="evidence" value="ECO:0007669"/>
    <property type="project" value="TreeGrafter"/>
</dbReference>
<dbReference type="Gene3D" id="1.10.10.60">
    <property type="entry name" value="Homeodomain-like"/>
    <property type="match status" value="2"/>
</dbReference>
<dbReference type="PROSITE" id="PS51294">
    <property type="entry name" value="HTH_MYB"/>
    <property type="match status" value="2"/>
</dbReference>
<dbReference type="InterPro" id="IPR001005">
    <property type="entry name" value="SANT/Myb"/>
</dbReference>
<dbReference type="SUPFAM" id="SSF46689">
    <property type="entry name" value="Homeodomain-like"/>
    <property type="match status" value="2"/>
</dbReference>
<dbReference type="PANTHER" id="PTHR45614:SF69">
    <property type="entry name" value="CHROMOSOME UNDETERMINED SCAFFOLD_38, WHOLE GENOME SHOTGUN SEQUENCE"/>
    <property type="match status" value="1"/>
</dbReference>
<dbReference type="EMBL" id="CAJZBQ010000014">
    <property type="protein sequence ID" value="CAG9315994.1"/>
    <property type="molecule type" value="Genomic_DNA"/>
</dbReference>
<dbReference type="PROSITE" id="PS50090">
    <property type="entry name" value="MYB_LIKE"/>
    <property type="match status" value="2"/>
</dbReference>
<organism evidence="4 5">
    <name type="scientific">Blepharisma stoltei</name>
    <dbReference type="NCBI Taxonomy" id="1481888"/>
    <lineage>
        <taxon>Eukaryota</taxon>
        <taxon>Sar</taxon>
        <taxon>Alveolata</taxon>
        <taxon>Ciliophora</taxon>
        <taxon>Postciliodesmatophora</taxon>
        <taxon>Heterotrichea</taxon>
        <taxon>Heterotrichida</taxon>
        <taxon>Blepharismidae</taxon>
        <taxon>Blepharisma</taxon>
    </lineage>
</organism>
<protein>
    <recommendedName>
        <fullName evidence="6">Myb-like DNA-binding domain containing protein</fullName>
    </recommendedName>
</protein>
<dbReference type="Pfam" id="PF13921">
    <property type="entry name" value="Myb_DNA-bind_6"/>
    <property type="match status" value="1"/>
</dbReference>
<dbReference type="SMART" id="SM00717">
    <property type="entry name" value="SANT"/>
    <property type="match status" value="2"/>
</dbReference>